<dbReference type="EMBL" id="MWQN01000005">
    <property type="protein sequence ID" value="OPC76701.1"/>
    <property type="molecule type" value="Genomic_DNA"/>
</dbReference>
<dbReference type="Proteomes" id="UP000190037">
    <property type="component" value="Unassembled WGS sequence"/>
</dbReference>
<evidence type="ECO:0000259" key="1">
    <source>
        <dbReference type="Pfam" id="PF18154"/>
    </source>
</evidence>
<name>A0A1T3NJA5_9ACTN</name>
<keyword evidence="3" id="KW-1185">Reference proteome</keyword>
<comment type="caution">
    <text evidence="2">The sequence shown here is derived from an EMBL/GenBank/DDBJ whole genome shotgun (WGS) entry which is preliminary data.</text>
</comment>
<accession>A0A1T3NJA5</accession>
<evidence type="ECO:0000313" key="3">
    <source>
        <dbReference type="Proteomes" id="UP000190037"/>
    </source>
</evidence>
<gene>
    <name evidence="2" type="ORF">B4N89_45275</name>
</gene>
<dbReference type="AlphaFoldDB" id="A0A1T3NJA5"/>
<dbReference type="STRING" id="159449.B4N89_45275"/>
<sequence length="372" mass="41986">MAAAAESDPLLPPARRASMLMDYLGVLRATHPPERAAAIDMGAFRRGLREPLGALLPPAGEPADRFDALRLFDEHGVLRDAVEDLCREHLVPHPALERHWTWGRVRAEQEERRLYETLRRLSPEEYRRARTLLCEHPAGGLRELRRAWDGLWMRFDFFETVSDWPWSRLEGWWYPCPMCRWPMRVVAHGSTVDVRCEAHAARGVHYRCAPGGRGSGPVPLVGTGRAAVAVQGVPATTEHLALTRPVWRYGTLPTLLELALRDALVGLPHTRVGMWPGTVRPDEYDLHIEVTVPGRRRRVWRVDAKAWESTTALAGMLEQRDVLPYALTIVLPDHQADDRHFLTARLRGRRMTVTTVGRLVAAVRAACGAVPR</sequence>
<organism evidence="2 3">
    <name type="scientific">Embleya scabrispora</name>
    <dbReference type="NCBI Taxonomy" id="159449"/>
    <lineage>
        <taxon>Bacteria</taxon>
        <taxon>Bacillati</taxon>
        <taxon>Actinomycetota</taxon>
        <taxon>Actinomycetes</taxon>
        <taxon>Kitasatosporales</taxon>
        <taxon>Streptomycetaceae</taxon>
        <taxon>Embleya</taxon>
    </lineage>
</organism>
<protein>
    <recommendedName>
        <fullName evidence="1">REase associating with pPIWI RE domain-containing protein</fullName>
    </recommendedName>
</protein>
<reference evidence="2 3" key="1">
    <citation type="submission" date="2017-03" db="EMBL/GenBank/DDBJ databases">
        <title>Draft genome sequence of Streptomyces scabrisporus NF3, endophyte isolated from Amphipterygium adstringens.</title>
        <authorList>
            <person name="Vazquez M."/>
            <person name="Ceapa C.D."/>
            <person name="Rodriguez Luna D."/>
            <person name="Sanchez Esquivel S."/>
        </authorList>
    </citation>
    <scope>NUCLEOTIDE SEQUENCE [LARGE SCALE GENOMIC DNA]</scope>
    <source>
        <strain evidence="2 3">NF3</strain>
    </source>
</reference>
<proteinExistence type="predicted"/>
<feature type="domain" description="REase associating with pPIWI RE" evidence="1">
    <location>
        <begin position="255"/>
        <end position="367"/>
    </location>
</feature>
<evidence type="ECO:0000313" key="2">
    <source>
        <dbReference type="EMBL" id="OPC76701.1"/>
    </source>
</evidence>
<dbReference type="InterPro" id="IPR040828">
    <property type="entry name" value="pPIWI_RE_REase"/>
</dbReference>
<dbReference type="OrthoDB" id="580959at2"/>
<dbReference type="RefSeq" id="WP_078982547.1">
    <property type="nucleotide sequence ID" value="NZ_MWQN01000005.1"/>
</dbReference>
<dbReference type="Pfam" id="PF18154">
    <property type="entry name" value="pPIWI_RE_REase"/>
    <property type="match status" value="1"/>
</dbReference>